<accession>C7NSR8</accession>
<dbReference type="KEGG" id="hut:Huta_0542"/>
<protein>
    <submittedName>
        <fullName evidence="1">Uncharacterized protein</fullName>
    </submittedName>
</protein>
<proteinExistence type="predicted"/>
<name>C7NSR8_HALUD</name>
<dbReference type="HOGENOM" id="CLU_2230332_0_0_2"/>
<dbReference type="EMBL" id="CP001687">
    <property type="protein sequence ID" value="ACV10729.1"/>
    <property type="molecule type" value="Genomic_DNA"/>
</dbReference>
<organism evidence="1 2">
    <name type="scientific">Halorhabdus utahensis (strain DSM 12940 / JCM 11049 / AX-2)</name>
    <dbReference type="NCBI Taxonomy" id="519442"/>
    <lineage>
        <taxon>Archaea</taxon>
        <taxon>Methanobacteriati</taxon>
        <taxon>Methanobacteriota</taxon>
        <taxon>Stenosarchaea group</taxon>
        <taxon>Halobacteria</taxon>
        <taxon>Halobacteriales</taxon>
        <taxon>Haloarculaceae</taxon>
        <taxon>Halorhabdus</taxon>
    </lineage>
</organism>
<dbReference type="STRING" id="519442.Huta_0542"/>
<sequence>MAVFDQILVSRVEAFLEAIHRRGFDRFELLVRFALAVMDGGVHALGEPEHRDVGDDGGRRLVALGQQVDEFDRNLHLVGRVVSFERYCRRLQIFGCHGPPFGDRP</sequence>
<reference evidence="1 2" key="1">
    <citation type="journal article" date="2009" name="Stand. Genomic Sci.">
        <title>Complete genome sequence of Halorhabdus utahensis type strain (AX-2).</title>
        <authorList>
            <person name="Anderson I."/>
            <person name="Tindall B.J."/>
            <person name="Pomrenke H."/>
            <person name="Goker M."/>
            <person name="Lapidus A."/>
            <person name="Nolan M."/>
            <person name="Copeland A."/>
            <person name="Glavina Del Rio T."/>
            <person name="Chen F."/>
            <person name="Tice H."/>
            <person name="Cheng J.F."/>
            <person name="Lucas S."/>
            <person name="Chertkov O."/>
            <person name="Bruce D."/>
            <person name="Brettin T."/>
            <person name="Detter J.C."/>
            <person name="Han C."/>
            <person name="Goodwin L."/>
            <person name="Land M."/>
            <person name="Hauser L."/>
            <person name="Chang Y.J."/>
            <person name="Jeffries C.D."/>
            <person name="Pitluck S."/>
            <person name="Pati A."/>
            <person name="Mavromatis K."/>
            <person name="Ivanova N."/>
            <person name="Ovchinnikova G."/>
            <person name="Chen A."/>
            <person name="Palaniappan K."/>
            <person name="Chain P."/>
            <person name="Rohde M."/>
            <person name="Bristow J."/>
            <person name="Eisen J.A."/>
            <person name="Markowitz V."/>
            <person name="Hugenholtz P."/>
            <person name="Kyrpides N.C."/>
            <person name="Klenk H.P."/>
        </authorList>
    </citation>
    <scope>NUCLEOTIDE SEQUENCE [LARGE SCALE GENOMIC DNA]</scope>
    <source>
        <strain evidence="2">DSM 12940 / JCM 11049 / AX-2</strain>
    </source>
</reference>
<evidence type="ECO:0000313" key="2">
    <source>
        <dbReference type="Proteomes" id="UP000002071"/>
    </source>
</evidence>
<gene>
    <name evidence="1" type="ordered locus">Huta_0542</name>
</gene>
<dbReference type="Proteomes" id="UP000002071">
    <property type="component" value="Chromosome"/>
</dbReference>
<evidence type="ECO:0000313" key="1">
    <source>
        <dbReference type="EMBL" id="ACV10729.1"/>
    </source>
</evidence>
<keyword evidence="2" id="KW-1185">Reference proteome</keyword>
<dbReference type="AlphaFoldDB" id="C7NSR8"/>